<gene>
    <name evidence="7" type="ORF">PANT1444_LOCUS14148</name>
</gene>
<dbReference type="EMBL" id="HBEP01024951">
    <property type="protein sequence ID" value="CAD8496872.1"/>
    <property type="molecule type" value="Transcribed_RNA"/>
</dbReference>
<keyword evidence="2 4" id="KW-0863">Zinc-finger</keyword>
<dbReference type="InterPro" id="IPR011011">
    <property type="entry name" value="Znf_FYVE_PHD"/>
</dbReference>
<dbReference type="SMART" id="SM00249">
    <property type="entry name" value="PHD"/>
    <property type="match status" value="1"/>
</dbReference>
<feature type="compositionally biased region" description="Polar residues" evidence="5">
    <location>
        <begin position="1"/>
        <end position="11"/>
    </location>
</feature>
<dbReference type="InterPro" id="IPR019787">
    <property type="entry name" value="Znf_PHD-finger"/>
</dbReference>
<dbReference type="Pfam" id="PF00628">
    <property type="entry name" value="PHD"/>
    <property type="match status" value="1"/>
</dbReference>
<dbReference type="AlphaFoldDB" id="A0A7S0EWS6"/>
<evidence type="ECO:0000259" key="6">
    <source>
        <dbReference type="PROSITE" id="PS50016"/>
    </source>
</evidence>
<proteinExistence type="predicted"/>
<feature type="domain" description="PHD-type" evidence="6">
    <location>
        <begin position="100"/>
        <end position="148"/>
    </location>
</feature>
<dbReference type="GO" id="GO:0008270">
    <property type="term" value="F:zinc ion binding"/>
    <property type="evidence" value="ECO:0007669"/>
    <property type="project" value="UniProtKB-KW"/>
</dbReference>
<protein>
    <recommendedName>
        <fullName evidence="6">PHD-type domain-containing protein</fullName>
    </recommendedName>
</protein>
<keyword evidence="1" id="KW-0479">Metal-binding</keyword>
<evidence type="ECO:0000256" key="1">
    <source>
        <dbReference type="ARBA" id="ARBA00022723"/>
    </source>
</evidence>
<evidence type="ECO:0000256" key="3">
    <source>
        <dbReference type="ARBA" id="ARBA00022833"/>
    </source>
</evidence>
<dbReference type="Gene3D" id="3.30.40.10">
    <property type="entry name" value="Zinc/RING finger domain, C3HC4 (zinc finger)"/>
    <property type="match status" value="1"/>
</dbReference>
<dbReference type="InterPro" id="IPR001965">
    <property type="entry name" value="Znf_PHD"/>
</dbReference>
<evidence type="ECO:0000256" key="2">
    <source>
        <dbReference type="ARBA" id="ARBA00022771"/>
    </source>
</evidence>
<dbReference type="CDD" id="cd15489">
    <property type="entry name" value="PHD_SF"/>
    <property type="match status" value="1"/>
</dbReference>
<reference evidence="7" key="1">
    <citation type="submission" date="2021-01" db="EMBL/GenBank/DDBJ databases">
        <authorList>
            <person name="Corre E."/>
            <person name="Pelletier E."/>
            <person name="Niang G."/>
            <person name="Scheremetjew M."/>
            <person name="Finn R."/>
            <person name="Kale V."/>
            <person name="Holt S."/>
            <person name="Cochrane G."/>
            <person name="Meng A."/>
            <person name="Brown T."/>
            <person name="Cohen L."/>
        </authorList>
    </citation>
    <scope>NUCLEOTIDE SEQUENCE</scope>
    <source>
        <strain evidence="7">CCMP1374</strain>
    </source>
</reference>
<dbReference type="PROSITE" id="PS50016">
    <property type="entry name" value="ZF_PHD_2"/>
    <property type="match status" value="1"/>
</dbReference>
<dbReference type="InterPro" id="IPR013083">
    <property type="entry name" value="Znf_RING/FYVE/PHD"/>
</dbReference>
<evidence type="ECO:0000313" key="7">
    <source>
        <dbReference type="EMBL" id="CAD8496872.1"/>
    </source>
</evidence>
<dbReference type="InterPro" id="IPR019786">
    <property type="entry name" value="Zinc_finger_PHD-type_CS"/>
</dbReference>
<feature type="compositionally biased region" description="Polar residues" evidence="5">
    <location>
        <begin position="70"/>
        <end position="80"/>
    </location>
</feature>
<feature type="region of interest" description="Disordered" evidence="5">
    <location>
        <begin position="1"/>
        <end position="82"/>
    </location>
</feature>
<evidence type="ECO:0000256" key="4">
    <source>
        <dbReference type="PROSITE-ProRule" id="PRU00146"/>
    </source>
</evidence>
<sequence length="148" mass="16088">MVSDLETQLESQKAVGGAAPAPTEGRRARPPISPYVSPAVSRESSRPTSPKPAVTELEASLHSTARKPRSSSPQRTSLADQLQGAVISRRESVAELPQEDAYCTFCGSEGNKNVVRCSSCYACYHIRCLTSSQAARFKGRRWLCDKCK</sequence>
<name>A0A7S0EWS6_9EUKA</name>
<evidence type="ECO:0000256" key="5">
    <source>
        <dbReference type="SAM" id="MobiDB-lite"/>
    </source>
</evidence>
<organism evidence="7">
    <name type="scientific">Phaeocystis antarctica</name>
    <dbReference type="NCBI Taxonomy" id="33657"/>
    <lineage>
        <taxon>Eukaryota</taxon>
        <taxon>Haptista</taxon>
        <taxon>Haptophyta</taxon>
        <taxon>Prymnesiophyceae</taxon>
        <taxon>Phaeocystales</taxon>
        <taxon>Phaeocystaceae</taxon>
        <taxon>Phaeocystis</taxon>
    </lineage>
</organism>
<accession>A0A7S0EWS6</accession>
<dbReference type="PROSITE" id="PS01359">
    <property type="entry name" value="ZF_PHD_1"/>
    <property type="match status" value="1"/>
</dbReference>
<dbReference type="SUPFAM" id="SSF57903">
    <property type="entry name" value="FYVE/PHD zinc finger"/>
    <property type="match status" value="1"/>
</dbReference>
<keyword evidence="3" id="KW-0862">Zinc</keyword>